<name>A0A1W1UZL0_PEPAS</name>
<organism evidence="2 3">
    <name type="scientific">Peptoniphilus asaccharolyticus DSM 20463</name>
    <dbReference type="NCBI Taxonomy" id="573058"/>
    <lineage>
        <taxon>Bacteria</taxon>
        <taxon>Bacillati</taxon>
        <taxon>Bacillota</taxon>
        <taxon>Tissierellia</taxon>
        <taxon>Tissierellales</taxon>
        <taxon>Peptoniphilaceae</taxon>
        <taxon>Peptoniphilus</taxon>
    </lineage>
</organism>
<proteinExistence type="predicted"/>
<dbReference type="STRING" id="573058.SAMN00017477_0910"/>
<protein>
    <submittedName>
        <fullName evidence="2">DNA binding domain-containing protein, excisionase family</fullName>
    </submittedName>
</protein>
<gene>
    <name evidence="2" type="ORF">SAMN00017477_0910</name>
</gene>
<dbReference type="NCBIfam" id="TIGR01764">
    <property type="entry name" value="excise"/>
    <property type="match status" value="1"/>
</dbReference>
<dbReference type="Pfam" id="PF12728">
    <property type="entry name" value="HTH_17"/>
    <property type="match status" value="1"/>
</dbReference>
<dbReference type="Proteomes" id="UP000192368">
    <property type="component" value="Unassembled WGS sequence"/>
</dbReference>
<evidence type="ECO:0000313" key="3">
    <source>
        <dbReference type="Proteomes" id="UP000192368"/>
    </source>
</evidence>
<dbReference type="RefSeq" id="WP_084230547.1">
    <property type="nucleotide sequence ID" value="NZ_FWWR01000009.1"/>
</dbReference>
<sequence>MKLYTVAEIAEILKVNKNAVYELINSGELPAIKGLGRIKISEDAFINYIKKIEGSNDETN</sequence>
<dbReference type="OrthoDB" id="2083128at2"/>
<dbReference type="EMBL" id="FWWR01000009">
    <property type="protein sequence ID" value="SMB86535.1"/>
    <property type="molecule type" value="Genomic_DNA"/>
</dbReference>
<evidence type="ECO:0000313" key="2">
    <source>
        <dbReference type="EMBL" id="SMB86535.1"/>
    </source>
</evidence>
<dbReference type="GO" id="GO:0003677">
    <property type="term" value="F:DNA binding"/>
    <property type="evidence" value="ECO:0007669"/>
    <property type="project" value="InterPro"/>
</dbReference>
<evidence type="ECO:0000259" key="1">
    <source>
        <dbReference type="Pfam" id="PF12728"/>
    </source>
</evidence>
<accession>A0A1W1UZL0</accession>
<feature type="domain" description="Helix-turn-helix" evidence="1">
    <location>
        <begin position="3"/>
        <end position="51"/>
    </location>
</feature>
<dbReference type="InterPro" id="IPR010093">
    <property type="entry name" value="SinI_DNA-bd"/>
</dbReference>
<dbReference type="AlphaFoldDB" id="A0A1W1UZL0"/>
<reference evidence="3" key="1">
    <citation type="submission" date="2017-04" db="EMBL/GenBank/DDBJ databases">
        <authorList>
            <person name="Varghese N."/>
            <person name="Submissions S."/>
        </authorList>
    </citation>
    <scope>NUCLEOTIDE SEQUENCE [LARGE SCALE GENOMIC DNA]</scope>
    <source>
        <strain evidence="3">DSM 20463</strain>
    </source>
</reference>
<dbReference type="InterPro" id="IPR041657">
    <property type="entry name" value="HTH_17"/>
</dbReference>
<keyword evidence="3" id="KW-1185">Reference proteome</keyword>